<evidence type="ECO:0000313" key="1">
    <source>
        <dbReference type="EMBL" id="CAG8646835.1"/>
    </source>
</evidence>
<sequence length="61" mass="7256">LKFSKENFDENELENIINEISILLIKNSNFFNKDKNKDNSEDKDKTSFCNIDNERDKTNLK</sequence>
<comment type="caution">
    <text evidence="1">The sequence shown here is derived from an EMBL/GenBank/DDBJ whole genome shotgun (WGS) entry which is preliminary data.</text>
</comment>
<feature type="non-terminal residue" evidence="1">
    <location>
        <position position="1"/>
    </location>
</feature>
<reference evidence="1" key="1">
    <citation type="submission" date="2021-06" db="EMBL/GenBank/DDBJ databases">
        <authorList>
            <person name="Kallberg Y."/>
            <person name="Tangrot J."/>
            <person name="Rosling A."/>
        </authorList>
    </citation>
    <scope>NUCLEOTIDE SEQUENCE</scope>
    <source>
        <strain evidence="1">AU212A</strain>
    </source>
</reference>
<dbReference type="Proteomes" id="UP000789860">
    <property type="component" value="Unassembled WGS sequence"/>
</dbReference>
<protein>
    <submittedName>
        <fullName evidence="1">2163_t:CDS:1</fullName>
    </submittedName>
</protein>
<dbReference type="EMBL" id="CAJVPM010022818">
    <property type="protein sequence ID" value="CAG8646835.1"/>
    <property type="molecule type" value="Genomic_DNA"/>
</dbReference>
<gene>
    <name evidence="1" type="ORF">SCALOS_LOCUS8521</name>
</gene>
<feature type="non-terminal residue" evidence="1">
    <location>
        <position position="61"/>
    </location>
</feature>
<organism evidence="1 2">
    <name type="scientific">Scutellospora calospora</name>
    <dbReference type="NCBI Taxonomy" id="85575"/>
    <lineage>
        <taxon>Eukaryota</taxon>
        <taxon>Fungi</taxon>
        <taxon>Fungi incertae sedis</taxon>
        <taxon>Mucoromycota</taxon>
        <taxon>Glomeromycotina</taxon>
        <taxon>Glomeromycetes</taxon>
        <taxon>Diversisporales</taxon>
        <taxon>Gigasporaceae</taxon>
        <taxon>Scutellospora</taxon>
    </lineage>
</organism>
<keyword evidence="2" id="KW-1185">Reference proteome</keyword>
<evidence type="ECO:0000313" key="2">
    <source>
        <dbReference type="Proteomes" id="UP000789860"/>
    </source>
</evidence>
<proteinExistence type="predicted"/>
<name>A0ACA9NCT4_9GLOM</name>
<accession>A0ACA9NCT4</accession>